<comment type="subcellular location">
    <subcellularLocation>
        <location evidence="1">Nucleus</location>
    </subcellularLocation>
</comment>
<dbReference type="SMART" id="SM00717">
    <property type="entry name" value="SANT"/>
    <property type="match status" value="1"/>
</dbReference>
<evidence type="ECO:0000256" key="3">
    <source>
        <dbReference type="ARBA" id="ARBA00023242"/>
    </source>
</evidence>
<sequence length="709" mass="77958">MVLKKRLEYGFSGCSVPVIPRGPRSVRKRGSHKKTLEDSRSCAFELLAAVAGKLLQESESSTSSNVAEGLHPSSIHNGGIKQEQLEKGEALKSECRDQGSWVESVFSSELAPRKRNLESSFGEFPRAVSDTVLEGTSVIPRSKISTKVRHDLKLEIPENKTAAENSPGKVEGGSPNCGDIGRQIKAEGNPNHNVDLTVAINSNSKDPMEIHVNITDSLINSDTSVQLPSYGDSVPNASFPRHKNNVKLRGRVDDENPVGCNVYRSKTRAIRPQTCIGHRRVRKLLASKYWKVAPTLEDCEFSDSDGCMKNVNRCRKAPSTSEVIQCLVPLKKRKLCNHNSTLARDPEGSSESISNSPEKGVKGEKTSPAKNLGRAKVVSSSVVGHQTSLKSRDSHVKFSIKSFKVPELCIDIPENATVGSLKGTVMEAVTAILQGGLRVGVVVHGKKVKDDNKTLLQMGISHNDDLGTLSFTLEAGSRIASQPPNRKEVPILLTCETHHQFSRDHSFCVFAGVLCKTINNSVSYIKFLYIFRSAAMESEVLNASFDPSPANNVVNHVETNHELVPSTHEVIKDGTAPDSRALVAVPAVSVEALAVVPVNQKTRRCELVQRRTRRPFSVSEVEALVEAVEKLGTGRWRDVKLSAFENTDHRTYVDLKDKWKTLVHTATISPHQRRGETVPQDLLDRVLSAHGYWSHHQHKLHGKHLINLL</sequence>
<dbReference type="InterPro" id="IPR017930">
    <property type="entry name" value="Myb_dom"/>
</dbReference>
<dbReference type="InterPro" id="IPR031105">
    <property type="entry name" value="TRP_plant"/>
</dbReference>
<evidence type="ECO:0000259" key="6">
    <source>
        <dbReference type="PROSITE" id="PS51294"/>
    </source>
</evidence>
<feature type="region of interest" description="Disordered" evidence="4">
    <location>
        <begin position="340"/>
        <end position="373"/>
    </location>
</feature>
<dbReference type="PANTHER" id="PTHR21717">
    <property type="entry name" value="TELOMERIC REPEAT BINDING PROTEIN"/>
    <property type="match status" value="1"/>
</dbReference>
<dbReference type="PROSITE" id="PS51294">
    <property type="entry name" value="HTH_MYB"/>
    <property type="match status" value="1"/>
</dbReference>
<keyword evidence="3" id="KW-0539">Nucleus</keyword>
<dbReference type="SUPFAM" id="SSF46689">
    <property type="entry name" value="Homeodomain-like"/>
    <property type="match status" value="1"/>
</dbReference>
<dbReference type="InterPro" id="IPR057625">
    <property type="entry name" value="TPR1-6-like_ubiquitin"/>
</dbReference>
<dbReference type="AlphaFoldDB" id="A0AAV6J1X6"/>
<name>A0AAV6J1X6_9ERIC</name>
<feature type="domain" description="HTH myb-type" evidence="6">
    <location>
        <begin position="609"/>
        <end position="667"/>
    </location>
</feature>
<dbReference type="GO" id="GO:0005634">
    <property type="term" value="C:nucleus"/>
    <property type="evidence" value="ECO:0007669"/>
    <property type="project" value="UniProtKB-SubCell"/>
</dbReference>
<evidence type="ECO:0000256" key="1">
    <source>
        <dbReference type="ARBA" id="ARBA00004123"/>
    </source>
</evidence>
<organism evidence="7 8">
    <name type="scientific">Rhododendron griersonianum</name>
    <dbReference type="NCBI Taxonomy" id="479676"/>
    <lineage>
        <taxon>Eukaryota</taxon>
        <taxon>Viridiplantae</taxon>
        <taxon>Streptophyta</taxon>
        <taxon>Embryophyta</taxon>
        <taxon>Tracheophyta</taxon>
        <taxon>Spermatophyta</taxon>
        <taxon>Magnoliopsida</taxon>
        <taxon>eudicotyledons</taxon>
        <taxon>Gunneridae</taxon>
        <taxon>Pentapetalae</taxon>
        <taxon>asterids</taxon>
        <taxon>Ericales</taxon>
        <taxon>Ericaceae</taxon>
        <taxon>Ericoideae</taxon>
        <taxon>Rhodoreae</taxon>
        <taxon>Rhododendron</taxon>
    </lineage>
</organism>
<dbReference type="Proteomes" id="UP000823749">
    <property type="component" value="Chromosome 9"/>
</dbReference>
<feature type="region of interest" description="Disordered" evidence="4">
    <location>
        <begin position="60"/>
        <end position="89"/>
    </location>
</feature>
<evidence type="ECO:0000259" key="5">
    <source>
        <dbReference type="PROSITE" id="PS50090"/>
    </source>
</evidence>
<accession>A0AAV6J1X6</accession>
<reference evidence="7" key="1">
    <citation type="submission" date="2020-08" db="EMBL/GenBank/DDBJ databases">
        <title>Plant Genome Project.</title>
        <authorList>
            <person name="Zhang R.-G."/>
        </authorList>
    </citation>
    <scope>NUCLEOTIDE SEQUENCE</scope>
    <source>
        <strain evidence="7">WSP0</strain>
        <tissue evidence="7">Leaf</tissue>
    </source>
</reference>
<dbReference type="SUPFAM" id="SSF54236">
    <property type="entry name" value="Ubiquitin-like"/>
    <property type="match status" value="1"/>
</dbReference>
<evidence type="ECO:0000256" key="2">
    <source>
        <dbReference type="ARBA" id="ARBA00023125"/>
    </source>
</evidence>
<dbReference type="Pfam" id="PF00249">
    <property type="entry name" value="Myb_DNA-binding"/>
    <property type="match status" value="1"/>
</dbReference>
<dbReference type="InterPro" id="IPR009057">
    <property type="entry name" value="Homeodomain-like_sf"/>
</dbReference>
<dbReference type="GO" id="GO:0042162">
    <property type="term" value="F:telomeric DNA binding"/>
    <property type="evidence" value="ECO:0007669"/>
    <property type="project" value="UniProtKB-ARBA"/>
</dbReference>
<dbReference type="PANTHER" id="PTHR21717:SF78">
    <property type="entry name" value="TELOMERE REPEAT-BINDING PROTEIN 4-LIKE"/>
    <property type="match status" value="1"/>
</dbReference>
<gene>
    <name evidence="7" type="ORF">RHGRI_027536</name>
</gene>
<evidence type="ECO:0000256" key="4">
    <source>
        <dbReference type="SAM" id="MobiDB-lite"/>
    </source>
</evidence>
<proteinExistence type="predicted"/>
<dbReference type="Gene3D" id="1.10.246.220">
    <property type="match status" value="1"/>
</dbReference>
<keyword evidence="2" id="KW-0238">DNA-binding</keyword>
<dbReference type="CDD" id="cd11660">
    <property type="entry name" value="SANT_TRF"/>
    <property type="match status" value="1"/>
</dbReference>
<protein>
    <submittedName>
        <fullName evidence="7">Uncharacterized protein</fullName>
    </submittedName>
</protein>
<feature type="domain" description="Myb-like" evidence="5">
    <location>
        <begin position="608"/>
        <end position="663"/>
    </location>
</feature>
<dbReference type="Pfam" id="PF23603">
    <property type="entry name" value="Ubiquitin_TPR1"/>
    <property type="match status" value="1"/>
</dbReference>
<dbReference type="InterPro" id="IPR001005">
    <property type="entry name" value="SANT/Myb"/>
</dbReference>
<dbReference type="EMBL" id="JACTNZ010000009">
    <property type="protein sequence ID" value="KAG5533390.1"/>
    <property type="molecule type" value="Genomic_DNA"/>
</dbReference>
<comment type="caution">
    <text evidence="7">The sequence shown here is derived from an EMBL/GenBank/DDBJ whole genome shotgun (WGS) entry which is preliminary data.</text>
</comment>
<evidence type="ECO:0000313" key="8">
    <source>
        <dbReference type="Proteomes" id="UP000823749"/>
    </source>
</evidence>
<keyword evidence="8" id="KW-1185">Reference proteome</keyword>
<dbReference type="PROSITE" id="PS50090">
    <property type="entry name" value="MYB_LIKE"/>
    <property type="match status" value="1"/>
</dbReference>
<evidence type="ECO:0000313" key="7">
    <source>
        <dbReference type="EMBL" id="KAG5533390.1"/>
    </source>
</evidence>
<dbReference type="InterPro" id="IPR029071">
    <property type="entry name" value="Ubiquitin-like_domsf"/>
</dbReference>